<evidence type="ECO:0000256" key="1">
    <source>
        <dbReference type="SAM" id="MobiDB-lite"/>
    </source>
</evidence>
<dbReference type="RefSeq" id="WP_188478664.1">
    <property type="nucleotide sequence ID" value="NZ_BMFJ01000002.1"/>
</dbReference>
<feature type="region of interest" description="Disordered" evidence="1">
    <location>
        <begin position="42"/>
        <end position="225"/>
    </location>
</feature>
<sequence length="311" mass="34023">MRLTCPNCGAEYEVPDQVIPTTGRDVQCSNCGDTWYQYHPDYMPDEAPAAAMEPDAELSPLRRQPDPPPPPLRKPEPEPVAEEEDDFGDEDEAGDDADADEPAAQDRPTIRRRPLPPQVKTILKEEAEIEERHRASDSLESQPELGLSDPVPPPPLRRERAAESRLARLRDQTPAGEDATEEPVASRRNLLPDIEEINSTLRRKGDGIKGGEPRGGRGSREAARETRRGFRSSFMLVLLVLIVGAVLYIQAPRIAEALPPLAGTMEVYVDMVDRGRVWLDAQASALAAKLDDVAAPETAPEPAPESAPAGN</sequence>
<protein>
    <recommendedName>
        <fullName evidence="3">Zinc finger/thioredoxin putative domain-containing protein</fullName>
    </recommendedName>
</protein>
<keyword evidence="2" id="KW-1133">Transmembrane helix</keyword>
<dbReference type="Pfam" id="PF13717">
    <property type="entry name" value="Zn_ribbon_4"/>
    <property type="match status" value="1"/>
</dbReference>
<dbReference type="Proteomes" id="UP000612855">
    <property type="component" value="Unassembled WGS sequence"/>
</dbReference>
<keyword evidence="5" id="KW-1185">Reference proteome</keyword>
<accession>A0A917ABJ8</accession>
<organism evidence="4 5">
    <name type="scientific">Primorskyibacter flagellatus</name>
    <dbReference type="NCBI Taxonomy" id="1387277"/>
    <lineage>
        <taxon>Bacteria</taxon>
        <taxon>Pseudomonadati</taxon>
        <taxon>Pseudomonadota</taxon>
        <taxon>Alphaproteobacteria</taxon>
        <taxon>Rhodobacterales</taxon>
        <taxon>Roseobacteraceae</taxon>
        <taxon>Primorskyibacter</taxon>
    </lineage>
</organism>
<evidence type="ECO:0000313" key="5">
    <source>
        <dbReference type="Proteomes" id="UP000612855"/>
    </source>
</evidence>
<evidence type="ECO:0000259" key="3">
    <source>
        <dbReference type="Pfam" id="PF13717"/>
    </source>
</evidence>
<feature type="domain" description="Zinc finger/thioredoxin putative" evidence="3">
    <location>
        <begin position="1"/>
        <end position="35"/>
    </location>
</feature>
<dbReference type="InterPro" id="IPR011723">
    <property type="entry name" value="Znf/thioredoxin_put"/>
</dbReference>
<name>A0A917ABJ8_9RHOB</name>
<dbReference type="EMBL" id="BMFJ01000002">
    <property type="protein sequence ID" value="GGE40525.1"/>
    <property type="molecule type" value="Genomic_DNA"/>
</dbReference>
<evidence type="ECO:0000313" key="4">
    <source>
        <dbReference type="EMBL" id="GGE40525.1"/>
    </source>
</evidence>
<evidence type="ECO:0000256" key="2">
    <source>
        <dbReference type="SAM" id="Phobius"/>
    </source>
</evidence>
<comment type="caution">
    <text evidence="4">The sequence shown here is derived from an EMBL/GenBank/DDBJ whole genome shotgun (WGS) entry which is preliminary data.</text>
</comment>
<feature type="compositionally biased region" description="Acidic residues" evidence="1">
    <location>
        <begin position="79"/>
        <end position="103"/>
    </location>
</feature>
<reference evidence="5" key="1">
    <citation type="journal article" date="2019" name="Int. J. Syst. Evol. Microbiol.">
        <title>The Global Catalogue of Microorganisms (GCM) 10K type strain sequencing project: providing services to taxonomists for standard genome sequencing and annotation.</title>
        <authorList>
            <consortium name="The Broad Institute Genomics Platform"/>
            <consortium name="The Broad Institute Genome Sequencing Center for Infectious Disease"/>
            <person name="Wu L."/>
            <person name="Ma J."/>
        </authorList>
    </citation>
    <scope>NUCLEOTIDE SEQUENCE [LARGE SCALE GENOMIC DNA]</scope>
    <source>
        <strain evidence="5">CGMCC 1.12664</strain>
    </source>
</reference>
<feature type="region of interest" description="Disordered" evidence="1">
    <location>
        <begin position="292"/>
        <end position="311"/>
    </location>
</feature>
<feature type="compositionally biased region" description="Basic and acidic residues" evidence="1">
    <location>
        <begin position="203"/>
        <end position="225"/>
    </location>
</feature>
<feature type="compositionally biased region" description="Basic and acidic residues" evidence="1">
    <location>
        <begin position="122"/>
        <end position="137"/>
    </location>
</feature>
<gene>
    <name evidence="4" type="ORF">GCM10011360_30160</name>
</gene>
<keyword evidence="2" id="KW-0812">Transmembrane</keyword>
<proteinExistence type="predicted"/>
<keyword evidence="2" id="KW-0472">Membrane</keyword>
<dbReference type="NCBIfam" id="TIGR02098">
    <property type="entry name" value="MJ0042_CXXC"/>
    <property type="match status" value="1"/>
</dbReference>
<feature type="transmembrane region" description="Helical" evidence="2">
    <location>
        <begin position="234"/>
        <end position="251"/>
    </location>
</feature>
<feature type="compositionally biased region" description="Basic and acidic residues" evidence="1">
    <location>
        <begin position="156"/>
        <end position="171"/>
    </location>
</feature>
<dbReference type="AlphaFoldDB" id="A0A917ABJ8"/>